<evidence type="ECO:0008006" key="2">
    <source>
        <dbReference type="Google" id="ProtNLM"/>
    </source>
</evidence>
<protein>
    <recommendedName>
        <fullName evidence="2">ANR family transcriptional regulator</fullName>
    </recommendedName>
</protein>
<dbReference type="EMBL" id="AAIBIC010000058">
    <property type="protein sequence ID" value="ECC3917342.1"/>
    <property type="molecule type" value="Genomic_DNA"/>
</dbReference>
<dbReference type="AlphaFoldDB" id="A0A5Y1YF71"/>
<evidence type="ECO:0000313" key="1">
    <source>
        <dbReference type="EMBL" id="ECC3917342.1"/>
    </source>
</evidence>
<gene>
    <name evidence="1" type="ORF">CTQ69_25990</name>
</gene>
<proteinExistence type="predicted"/>
<sequence>MKTEDQMYGVTPVVLWQHQRRGHEALQLEMAGDYVDAARAWQYTAIRAPCPQWRRFARERARYCREKPDSGR</sequence>
<accession>A0A5Y1YF71</accession>
<name>A0A5Y1YF71_SALDZ</name>
<dbReference type="Proteomes" id="UP000839735">
    <property type="component" value="Unassembled WGS sequence"/>
</dbReference>
<organism evidence="1">
    <name type="scientific">Salmonella diarizonae</name>
    <dbReference type="NCBI Taxonomy" id="59204"/>
    <lineage>
        <taxon>Bacteria</taxon>
        <taxon>Pseudomonadati</taxon>
        <taxon>Pseudomonadota</taxon>
        <taxon>Gammaproteobacteria</taxon>
        <taxon>Enterobacterales</taxon>
        <taxon>Enterobacteriaceae</taxon>
        <taxon>Salmonella</taxon>
    </lineage>
</organism>
<reference evidence="1" key="1">
    <citation type="submission" date="2018-08" db="EMBL/GenBank/DDBJ databases">
        <authorList>
            <person name="Ashton P.M."/>
            <person name="Dallman T."/>
            <person name="Nair S."/>
            <person name="De Pinna E."/>
            <person name="Peters T."/>
            <person name="Grant K."/>
        </authorList>
    </citation>
    <scope>NUCLEOTIDE SEQUENCE [LARGE SCALE GENOMIC DNA]</scope>
    <source>
        <strain evidence="1">294779</strain>
    </source>
</reference>
<comment type="caution">
    <text evidence="1">The sequence shown here is derived from an EMBL/GenBank/DDBJ whole genome shotgun (WGS) entry which is preliminary data.</text>
</comment>